<sequence length="65" mass="7687">MPSSVVAHMDYNEQSKNLRITYTSGMVYDYKDVPQREYNQMLAAQSKGQYLNYHIKGKYKYRKVG</sequence>
<dbReference type="RefSeq" id="WP_157524575.1">
    <property type="nucleotide sequence ID" value="NZ_CP066775.1"/>
</dbReference>
<proteinExistence type="predicted"/>
<gene>
    <name evidence="1" type="ORF">GO620_014990</name>
</gene>
<dbReference type="EMBL" id="CP066775">
    <property type="protein sequence ID" value="QQL49459.1"/>
    <property type="molecule type" value="Genomic_DNA"/>
</dbReference>
<keyword evidence="2" id="KW-1185">Reference proteome</keyword>
<evidence type="ECO:0000313" key="1">
    <source>
        <dbReference type="EMBL" id="QQL49459.1"/>
    </source>
</evidence>
<dbReference type="Proteomes" id="UP000429232">
    <property type="component" value="Chromosome"/>
</dbReference>
<accession>A0A6I4HXS2</accession>
<protein>
    <submittedName>
        <fullName evidence="1">KTSC domain-containing protein</fullName>
    </submittedName>
</protein>
<dbReference type="AlphaFoldDB" id="A0A6I4HXS2"/>
<dbReference type="InterPro" id="IPR025309">
    <property type="entry name" value="KTSC_dom"/>
</dbReference>
<name>A0A6I4HXS2_9SPHI</name>
<dbReference type="KEGG" id="mgik:GO620_014990"/>
<organism evidence="1 2">
    <name type="scientific">Mucilaginibacter ginkgonis</name>
    <dbReference type="NCBI Taxonomy" id="2682091"/>
    <lineage>
        <taxon>Bacteria</taxon>
        <taxon>Pseudomonadati</taxon>
        <taxon>Bacteroidota</taxon>
        <taxon>Sphingobacteriia</taxon>
        <taxon>Sphingobacteriales</taxon>
        <taxon>Sphingobacteriaceae</taxon>
        <taxon>Mucilaginibacter</taxon>
    </lineage>
</organism>
<reference evidence="1 2" key="1">
    <citation type="submission" date="2020-12" db="EMBL/GenBank/DDBJ databases">
        <title>HMF7856_wgs.fasta genome submission.</title>
        <authorList>
            <person name="Kang H."/>
            <person name="Kim H."/>
            <person name="Joh K."/>
        </authorList>
    </citation>
    <scope>NUCLEOTIDE SEQUENCE [LARGE SCALE GENOMIC DNA]</scope>
    <source>
        <strain evidence="1 2">HMF7856</strain>
    </source>
</reference>
<dbReference type="Pfam" id="PF13619">
    <property type="entry name" value="KTSC"/>
    <property type="match status" value="1"/>
</dbReference>
<evidence type="ECO:0000313" key="2">
    <source>
        <dbReference type="Proteomes" id="UP000429232"/>
    </source>
</evidence>